<dbReference type="GO" id="GO:0006879">
    <property type="term" value="P:intracellular iron ion homeostasis"/>
    <property type="evidence" value="ECO:0007669"/>
    <property type="project" value="InterPro"/>
</dbReference>
<evidence type="ECO:0000256" key="4">
    <source>
        <dbReference type="ARBA" id="ARBA00023242"/>
    </source>
</evidence>
<keyword evidence="9" id="KW-1185">Reference proteome</keyword>
<feature type="coiled-coil region" evidence="5">
    <location>
        <begin position="139"/>
        <end position="201"/>
    </location>
</feature>
<proteinExistence type="predicted"/>
<evidence type="ECO:0000313" key="9">
    <source>
        <dbReference type="Proteomes" id="UP001187192"/>
    </source>
</evidence>
<keyword evidence="4" id="KW-0539">Nucleus</keyword>
<dbReference type="PROSITE" id="PS50888">
    <property type="entry name" value="BHLH"/>
    <property type="match status" value="1"/>
</dbReference>
<dbReference type="AlphaFoldDB" id="A0AA88DMM7"/>
<organism evidence="8 9">
    <name type="scientific">Ficus carica</name>
    <name type="common">Common fig</name>
    <dbReference type="NCBI Taxonomy" id="3494"/>
    <lineage>
        <taxon>Eukaryota</taxon>
        <taxon>Viridiplantae</taxon>
        <taxon>Streptophyta</taxon>
        <taxon>Embryophyta</taxon>
        <taxon>Tracheophyta</taxon>
        <taxon>Spermatophyta</taxon>
        <taxon>Magnoliopsida</taxon>
        <taxon>eudicotyledons</taxon>
        <taxon>Gunneridae</taxon>
        <taxon>Pentapetalae</taxon>
        <taxon>rosids</taxon>
        <taxon>fabids</taxon>
        <taxon>Rosales</taxon>
        <taxon>Moraceae</taxon>
        <taxon>Ficeae</taxon>
        <taxon>Ficus</taxon>
    </lineage>
</organism>
<dbReference type="Proteomes" id="UP001187192">
    <property type="component" value="Unassembled WGS sequence"/>
</dbReference>
<dbReference type="Gramene" id="FCD_00022670-RA">
    <property type="protein sequence ID" value="FCD_00022670-RA:cds"/>
    <property type="gene ID" value="FCD_00022670"/>
</dbReference>
<keyword evidence="5" id="KW-0175">Coiled coil</keyword>
<dbReference type="InterPro" id="IPR011598">
    <property type="entry name" value="bHLH_dom"/>
</dbReference>
<dbReference type="InterPro" id="IPR036638">
    <property type="entry name" value="HLH_DNA-bd_sf"/>
</dbReference>
<dbReference type="GO" id="GO:0005634">
    <property type="term" value="C:nucleus"/>
    <property type="evidence" value="ECO:0007669"/>
    <property type="project" value="UniProtKB-SubCell"/>
</dbReference>
<keyword evidence="2" id="KW-0805">Transcription regulation</keyword>
<evidence type="ECO:0000256" key="5">
    <source>
        <dbReference type="SAM" id="Coils"/>
    </source>
</evidence>
<dbReference type="Gene3D" id="4.10.280.10">
    <property type="entry name" value="Helix-loop-helix DNA-binding domain"/>
    <property type="match status" value="1"/>
</dbReference>
<keyword evidence="3" id="KW-0804">Transcription</keyword>
<evidence type="ECO:0000313" key="8">
    <source>
        <dbReference type="EMBL" id="GMN58080.1"/>
    </source>
</evidence>
<feature type="domain" description="BHLH" evidence="7">
    <location>
        <begin position="98"/>
        <end position="149"/>
    </location>
</feature>
<dbReference type="PANTHER" id="PTHR46133:SF28">
    <property type="entry name" value="BHLH TRANSCRIPTION FACTOR"/>
    <property type="match status" value="1"/>
</dbReference>
<name>A0AA88DMM7_FICCA</name>
<evidence type="ECO:0000256" key="2">
    <source>
        <dbReference type="ARBA" id="ARBA00023015"/>
    </source>
</evidence>
<sequence>MDMASSENSNWIFDYGLMEDIVVPGGEFPGAATSFCWPPPPLINASPDASVEVECSYTDSLKEVRSQKRTVDVDCSSGDSDSLKKVGSQKRLRSESSGASCSKACQEKMRRDRLNERFLELVAVMEPVRLPKTDKAAILSDAARILTQLRKESRQLKETINDLQEKIKELKVEKNELRDERHRLREDKERLEQQVRAMAAQQTNFLSHSPAISSAVTTQGQSPNKLMPFISYPGSVTMWQLMPQTTLNTTQDHILRPPMLDNVQNLCQENEKENDGNHFCFQLTSQ</sequence>
<comment type="subcellular location">
    <subcellularLocation>
        <location evidence="1">Nucleus</location>
    </subcellularLocation>
</comment>
<dbReference type="EMBL" id="BTGU01000075">
    <property type="protein sequence ID" value="GMN58080.1"/>
    <property type="molecule type" value="Genomic_DNA"/>
</dbReference>
<protein>
    <recommendedName>
        <fullName evidence="7">BHLH domain-containing protein</fullName>
    </recommendedName>
</protein>
<dbReference type="InterPro" id="IPR044818">
    <property type="entry name" value="ILR3-like"/>
</dbReference>
<evidence type="ECO:0000256" key="3">
    <source>
        <dbReference type="ARBA" id="ARBA00023163"/>
    </source>
</evidence>
<evidence type="ECO:0000259" key="7">
    <source>
        <dbReference type="PROSITE" id="PS50888"/>
    </source>
</evidence>
<dbReference type="CDD" id="cd11446">
    <property type="entry name" value="bHLH_AtILR3_like"/>
    <property type="match status" value="1"/>
</dbReference>
<evidence type="ECO:0000256" key="1">
    <source>
        <dbReference type="ARBA" id="ARBA00004123"/>
    </source>
</evidence>
<dbReference type="Pfam" id="PF00010">
    <property type="entry name" value="HLH"/>
    <property type="match status" value="1"/>
</dbReference>
<comment type="caution">
    <text evidence="8">The sequence shown here is derived from an EMBL/GenBank/DDBJ whole genome shotgun (WGS) entry which is preliminary data.</text>
</comment>
<dbReference type="GO" id="GO:0046983">
    <property type="term" value="F:protein dimerization activity"/>
    <property type="evidence" value="ECO:0007669"/>
    <property type="project" value="InterPro"/>
</dbReference>
<evidence type="ECO:0000256" key="6">
    <source>
        <dbReference type="SAM" id="MobiDB-lite"/>
    </source>
</evidence>
<feature type="region of interest" description="Disordered" evidence="6">
    <location>
        <begin position="72"/>
        <end position="99"/>
    </location>
</feature>
<dbReference type="GO" id="GO:0003700">
    <property type="term" value="F:DNA-binding transcription factor activity"/>
    <property type="evidence" value="ECO:0007669"/>
    <property type="project" value="InterPro"/>
</dbReference>
<accession>A0AA88DMM7</accession>
<gene>
    <name evidence="8" type="ORF">TIFTF001_027175</name>
</gene>
<dbReference type="SUPFAM" id="SSF47459">
    <property type="entry name" value="HLH, helix-loop-helix DNA-binding domain"/>
    <property type="match status" value="1"/>
</dbReference>
<reference evidence="8" key="1">
    <citation type="submission" date="2023-07" db="EMBL/GenBank/DDBJ databases">
        <title>draft genome sequence of fig (Ficus carica).</title>
        <authorList>
            <person name="Takahashi T."/>
            <person name="Nishimura K."/>
        </authorList>
    </citation>
    <scope>NUCLEOTIDE SEQUENCE</scope>
</reference>
<dbReference type="PANTHER" id="PTHR46133">
    <property type="entry name" value="BHLH TRANSCRIPTION FACTOR"/>
    <property type="match status" value="1"/>
</dbReference>
<dbReference type="SMART" id="SM00353">
    <property type="entry name" value="HLH"/>
    <property type="match status" value="1"/>
</dbReference>